<dbReference type="AlphaFoldDB" id="A0A7T8GXT7"/>
<reference evidence="3" key="1">
    <citation type="submission" date="2021-01" db="EMBL/GenBank/DDBJ databases">
        <title>Caligus Genome Assembly.</title>
        <authorList>
            <person name="Gallardo-Escarate C."/>
        </authorList>
    </citation>
    <scope>NUCLEOTIDE SEQUENCE [LARGE SCALE GENOMIC DNA]</scope>
</reference>
<organism evidence="2 3">
    <name type="scientific">Caligus rogercresseyi</name>
    <name type="common">Sea louse</name>
    <dbReference type="NCBI Taxonomy" id="217165"/>
    <lineage>
        <taxon>Eukaryota</taxon>
        <taxon>Metazoa</taxon>
        <taxon>Ecdysozoa</taxon>
        <taxon>Arthropoda</taxon>
        <taxon>Crustacea</taxon>
        <taxon>Multicrustacea</taxon>
        <taxon>Hexanauplia</taxon>
        <taxon>Copepoda</taxon>
        <taxon>Siphonostomatoida</taxon>
        <taxon>Caligidae</taxon>
        <taxon>Caligus</taxon>
    </lineage>
</organism>
<evidence type="ECO:0000313" key="2">
    <source>
        <dbReference type="EMBL" id="QQP39435.1"/>
    </source>
</evidence>
<keyword evidence="3" id="KW-1185">Reference proteome</keyword>
<dbReference type="EMBL" id="CP045903">
    <property type="protein sequence ID" value="QQP39435.1"/>
    <property type="molecule type" value="Genomic_DNA"/>
</dbReference>
<evidence type="ECO:0000313" key="3">
    <source>
        <dbReference type="Proteomes" id="UP000595437"/>
    </source>
</evidence>
<dbReference type="Proteomes" id="UP000595437">
    <property type="component" value="Chromosome 14"/>
</dbReference>
<feature type="region of interest" description="Disordered" evidence="1">
    <location>
        <begin position="105"/>
        <end position="124"/>
    </location>
</feature>
<gene>
    <name evidence="2" type="ORF">FKW44_020320</name>
</gene>
<proteinExistence type="predicted"/>
<evidence type="ECO:0000256" key="1">
    <source>
        <dbReference type="SAM" id="MobiDB-lite"/>
    </source>
</evidence>
<protein>
    <submittedName>
        <fullName evidence="2">Guanine nucleotidebinding proteinlike 3 -like protein</fullName>
    </submittedName>
</protein>
<sequence length="124" mass="14187">MESEELDKLPEVLNSETMQVDSSGINNKLMMALEGSDDILPSKISIMETDETSAKKTSSKEDDPPKFMAEKQMKLKKIAKLREKKDKKNLKRREALGNDLANNMESAFDTMNDEDYNFDQDFKT</sequence>
<accession>A0A7T8GXT7</accession>
<name>A0A7T8GXT7_CALRO</name>